<feature type="chain" id="PRO_5040821010" evidence="1">
    <location>
        <begin position="25"/>
        <end position="368"/>
    </location>
</feature>
<gene>
    <name evidence="2" type="ORF">Plil01_000416000</name>
</gene>
<keyword evidence="3" id="KW-1185">Reference proteome</keyword>
<keyword evidence="1" id="KW-0732">Signal</keyword>
<accession>A0A9W6TI62</accession>
<evidence type="ECO:0000256" key="1">
    <source>
        <dbReference type="SAM" id="SignalP"/>
    </source>
</evidence>
<organism evidence="2 3">
    <name type="scientific">Phytophthora lilii</name>
    <dbReference type="NCBI Taxonomy" id="2077276"/>
    <lineage>
        <taxon>Eukaryota</taxon>
        <taxon>Sar</taxon>
        <taxon>Stramenopiles</taxon>
        <taxon>Oomycota</taxon>
        <taxon>Peronosporomycetes</taxon>
        <taxon>Peronosporales</taxon>
        <taxon>Peronosporaceae</taxon>
        <taxon>Phytophthora</taxon>
    </lineage>
</organism>
<reference evidence="2" key="1">
    <citation type="submission" date="2023-04" db="EMBL/GenBank/DDBJ databases">
        <title>Phytophthora lilii NBRC 32176.</title>
        <authorList>
            <person name="Ichikawa N."/>
            <person name="Sato H."/>
            <person name="Tonouchi N."/>
        </authorList>
    </citation>
    <scope>NUCLEOTIDE SEQUENCE</scope>
    <source>
        <strain evidence="2">NBRC 32176</strain>
    </source>
</reference>
<feature type="signal peptide" evidence="1">
    <location>
        <begin position="1"/>
        <end position="24"/>
    </location>
</feature>
<dbReference type="AlphaFoldDB" id="A0A9W6TI62"/>
<evidence type="ECO:0000313" key="3">
    <source>
        <dbReference type="Proteomes" id="UP001165083"/>
    </source>
</evidence>
<comment type="caution">
    <text evidence="2">The sequence shown here is derived from an EMBL/GenBank/DDBJ whole genome shotgun (WGS) entry which is preliminary data.</text>
</comment>
<dbReference type="EMBL" id="BSXW01000168">
    <property type="protein sequence ID" value="GMF13713.1"/>
    <property type="molecule type" value="Genomic_DNA"/>
</dbReference>
<sequence length="368" mass="39404">MVGRHSSLAVVLLVFVALASGSSAWALPPQQIRRLNDQELYQRLLAGKEEVADEQLTCDEMLRNSILSEYLTKLPAFGGLPSCVNANVFDLLLAFEKSQCGLSTLVSLVRADSNDSVAFMKVMGSLLGGVTSSNSSGSVNLASTLLSWSTNTSTLQGFCNAMNTQAGPCIEALVPALISLLVTDAMCCHELNGYLEVLMLLVPAGQTLAETIASLINGLHQTMCTSTSPHGELCSASLSSYLSGVVTNNDSLLGAIIFQAGVPLYAASESDVCSSLETTNPGKWSLKWHEHSVLRSVLLCVGTLDVVGKRGRRDDTPLWQLDGRAVHSDHGPTKRCVTVHHILPHPAGLQLRLCVRQAKLYDDSLQQL</sequence>
<evidence type="ECO:0000313" key="2">
    <source>
        <dbReference type="EMBL" id="GMF13713.1"/>
    </source>
</evidence>
<name>A0A9W6TI62_9STRA</name>
<protein>
    <submittedName>
        <fullName evidence="2">Unnamed protein product</fullName>
    </submittedName>
</protein>
<dbReference type="Proteomes" id="UP001165083">
    <property type="component" value="Unassembled WGS sequence"/>
</dbReference>
<proteinExistence type="predicted"/>